<dbReference type="EMBL" id="RCML01000004">
    <property type="protein sequence ID" value="KAG3000158.1"/>
    <property type="molecule type" value="Genomic_DNA"/>
</dbReference>
<reference evidence="2" key="2">
    <citation type="submission" date="2018-10" db="EMBL/GenBank/DDBJ databases">
        <title>Effector identification in a new, highly contiguous assembly of the strawberry crown rot pathogen Phytophthora cactorum.</title>
        <authorList>
            <person name="Armitage A.D."/>
            <person name="Nellist C.F."/>
            <person name="Bates H."/>
            <person name="Vickerstaff R.J."/>
            <person name="Harrison R.J."/>
        </authorList>
    </citation>
    <scope>NUCLEOTIDE SEQUENCE</scope>
    <source>
        <strain evidence="2">4032</strain>
        <strain evidence="3">4040</strain>
        <strain evidence="4">P415</strain>
    </source>
</reference>
<evidence type="ECO:0000313" key="4">
    <source>
        <dbReference type="EMBL" id="KAG3000158.1"/>
    </source>
</evidence>
<dbReference type="Proteomes" id="UP000774804">
    <property type="component" value="Unassembled WGS sequence"/>
</dbReference>
<dbReference type="OrthoDB" id="94039at2759"/>
<feature type="domain" description="AB hydrolase-1" evidence="1">
    <location>
        <begin position="6"/>
        <end position="174"/>
    </location>
</feature>
<reference evidence="5 6" key="1">
    <citation type="submission" date="2018-01" db="EMBL/GenBank/DDBJ databases">
        <title>Draft genome of the strawberry crown rot pathogen Phytophthora cactorum.</title>
        <authorList>
            <person name="Armitage A.D."/>
            <person name="Lysoe E."/>
            <person name="Nellist C.F."/>
            <person name="Harrison R.J."/>
            <person name="Brurberg M.B."/>
        </authorList>
    </citation>
    <scope>NUCLEOTIDE SEQUENCE [LARGE SCALE GENOMIC DNA]</scope>
    <source>
        <strain evidence="5 6">10300</strain>
    </source>
</reference>
<evidence type="ECO:0000313" key="6">
    <source>
        <dbReference type="Proteomes" id="UP000251314"/>
    </source>
</evidence>
<evidence type="ECO:0000259" key="1">
    <source>
        <dbReference type="Pfam" id="PF12697"/>
    </source>
</evidence>
<evidence type="ECO:0000313" key="3">
    <source>
        <dbReference type="EMBL" id="KAG2954177.1"/>
    </source>
</evidence>
<organism evidence="5 6">
    <name type="scientific">Phytophthora cactorum</name>
    <dbReference type="NCBI Taxonomy" id="29920"/>
    <lineage>
        <taxon>Eukaryota</taxon>
        <taxon>Sar</taxon>
        <taxon>Stramenopiles</taxon>
        <taxon>Oomycota</taxon>
        <taxon>Peronosporomycetes</taxon>
        <taxon>Peronosporales</taxon>
        <taxon>Peronosporaceae</taxon>
        <taxon>Phytophthora</taxon>
    </lineage>
</organism>
<dbReference type="Proteomes" id="UP000251314">
    <property type="component" value="Unassembled WGS sequence"/>
</dbReference>
<protein>
    <recommendedName>
        <fullName evidence="1">AB hydrolase-1 domain-containing protein</fullName>
    </recommendedName>
</protein>
<accession>A0A329T5Z6</accession>
<dbReference type="AlphaFoldDB" id="A0A329T5Z6"/>
<dbReference type="Pfam" id="PF12697">
    <property type="entry name" value="Abhydrolase_6"/>
    <property type="match status" value="1"/>
</dbReference>
<dbReference type="EMBL" id="MJFZ01000005">
    <property type="protein sequence ID" value="RAW43372.1"/>
    <property type="molecule type" value="Genomic_DNA"/>
</dbReference>
<dbReference type="InterPro" id="IPR029058">
    <property type="entry name" value="AB_hydrolase_fold"/>
</dbReference>
<sequence>MSGATLLFAHGGGFCKQIWDPIIRRLKISPIVHQLATEFVTFDFPYHGTKRDESVAPKLHESNPTSLRVYHPAQDVLPSTTAEVQRQVQLLRENYDAKGERPALIGIGHSMGAGALWNAEVQDPGTFDGLILFEPVYGEDDPVVTDKVTSFLVGVTLQRKALWSSRQEAVQYFETLKNFKSWDRESLAAYLQGALIEDEAAGKPCWRVTLTLKLRCIVTSIFASWITSSSDRSAAFASIEESARTCSSRPILSTR</sequence>
<gene>
    <name evidence="5" type="ORF">PC110_g464</name>
    <name evidence="2" type="ORF">PC115_g2043</name>
    <name evidence="3" type="ORF">PC117_g1437</name>
    <name evidence="4" type="ORF">PC118_g393</name>
</gene>
<dbReference type="InterPro" id="IPR000073">
    <property type="entry name" value="AB_hydrolase_1"/>
</dbReference>
<keyword evidence="6" id="KW-1185">Reference proteome</keyword>
<dbReference type="SUPFAM" id="SSF53474">
    <property type="entry name" value="alpha/beta-Hydrolases"/>
    <property type="match status" value="1"/>
</dbReference>
<evidence type="ECO:0000313" key="2">
    <source>
        <dbReference type="EMBL" id="KAG2941272.1"/>
    </source>
</evidence>
<dbReference type="Proteomes" id="UP000697107">
    <property type="component" value="Unassembled WGS sequence"/>
</dbReference>
<comment type="caution">
    <text evidence="5">The sequence shown here is derived from an EMBL/GenBank/DDBJ whole genome shotgun (WGS) entry which is preliminary data.</text>
</comment>
<dbReference type="EMBL" id="RCMI01000028">
    <property type="protein sequence ID" value="KAG2941272.1"/>
    <property type="molecule type" value="Genomic_DNA"/>
</dbReference>
<evidence type="ECO:0000313" key="5">
    <source>
        <dbReference type="EMBL" id="RAW43372.1"/>
    </source>
</evidence>
<proteinExistence type="predicted"/>
<dbReference type="STRING" id="29920.A0A329T5Z6"/>
<dbReference type="Proteomes" id="UP000736787">
    <property type="component" value="Unassembled WGS sequence"/>
</dbReference>
<dbReference type="EMBL" id="RCMK01000017">
    <property type="protein sequence ID" value="KAG2954177.1"/>
    <property type="molecule type" value="Genomic_DNA"/>
</dbReference>
<dbReference type="VEuPathDB" id="FungiDB:PC110_g464"/>
<name>A0A329T5Z6_9STRA</name>
<dbReference type="Gene3D" id="3.40.50.1820">
    <property type="entry name" value="alpha/beta hydrolase"/>
    <property type="match status" value="1"/>
</dbReference>